<keyword evidence="3" id="KW-1185">Reference proteome</keyword>
<dbReference type="Proteomes" id="UP001058271">
    <property type="component" value="Chromosome"/>
</dbReference>
<feature type="region of interest" description="Disordered" evidence="1">
    <location>
        <begin position="1"/>
        <end position="28"/>
    </location>
</feature>
<organism evidence="2 3">
    <name type="scientific">Dactylosporangium roseum</name>
    <dbReference type="NCBI Taxonomy" id="47989"/>
    <lineage>
        <taxon>Bacteria</taxon>
        <taxon>Bacillati</taxon>
        <taxon>Actinomycetota</taxon>
        <taxon>Actinomycetes</taxon>
        <taxon>Micromonosporales</taxon>
        <taxon>Micromonosporaceae</taxon>
        <taxon>Dactylosporangium</taxon>
    </lineage>
</organism>
<dbReference type="RefSeq" id="WP_260725058.1">
    <property type="nucleotide sequence ID" value="NZ_BAAABS010000058.1"/>
</dbReference>
<reference evidence="2" key="1">
    <citation type="submission" date="2021-04" db="EMBL/GenBank/DDBJ databases">
        <title>Biosynthetic gene clusters of Dactylosporangioum roseum.</title>
        <authorList>
            <person name="Hartkoorn R.C."/>
            <person name="Beaudoing E."/>
            <person name="Hot D."/>
            <person name="Moureu S."/>
        </authorList>
    </citation>
    <scope>NUCLEOTIDE SEQUENCE</scope>
    <source>
        <strain evidence="2">NRRL B-16295</strain>
    </source>
</reference>
<gene>
    <name evidence="2" type="ORF">Drose_32120</name>
</gene>
<evidence type="ECO:0000256" key="1">
    <source>
        <dbReference type="SAM" id="MobiDB-lite"/>
    </source>
</evidence>
<accession>A0ABY5Z120</accession>
<protein>
    <submittedName>
        <fullName evidence="2">Uncharacterized protein</fullName>
    </submittedName>
</protein>
<evidence type="ECO:0000313" key="3">
    <source>
        <dbReference type="Proteomes" id="UP001058271"/>
    </source>
</evidence>
<dbReference type="EMBL" id="CP073721">
    <property type="protein sequence ID" value="UWZ35708.1"/>
    <property type="molecule type" value="Genomic_DNA"/>
</dbReference>
<proteinExistence type="predicted"/>
<sequence>MRAHGEQRPAGDPGATDDRDEITGGRVDRVDVALPTTVARPRLDLLVDHERDHLRVVDGRCPINME</sequence>
<name>A0ABY5Z120_9ACTN</name>
<evidence type="ECO:0000313" key="2">
    <source>
        <dbReference type="EMBL" id="UWZ35708.1"/>
    </source>
</evidence>